<feature type="region of interest" description="Disordered" evidence="1">
    <location>
        <begin position="15"/>
        <end position="39"/>
    </location>
</feature>
<dbReference type="Pfam" id="PF12706">
    <property type="entry name" value="Lactamase_B_2"/>
    <property type="match status" value="1"/>
</dbReference>
<dbReference type="PANTHER" id="PTHR43546:SF7">
    <property type="entry name" value="METALLO-BETA-LACTAMASE DOMAIN-CONTAINING PROTEIN"/>
    <property type="match status" value="1"/>
</dbReference>
<organism evidence="3 4">
    <name type="scientific">Viridothelium virens</name>
    <name type="common">Speckled blister lichen</name>
    <name type="synonym">Trypethelium virens</name>
    <dbReference type="NCBI Taxonomy" id="1048519"/>
    <lineage>
        <taxon>Eukaryota</taxon>
        <taxon>Fungi</taxon>
        <taxon>Dikarya</taxon>
        <taxon>Ascomycota</taxon>
        <taxon>Pezizomycotina</taxon>
        <taxon>Dothideomycetes</taxon>
        <taxon>Dothideomycetes incertae sedis</taxon>
        <taxon>Trypetheliales</taxon>
        <taxon>Trypetheliaceae</taxon>
        <taxon>Viridothelium</taxon>
    </lineage>
</organism>
<evidence type="ECO:0000313" key="4">
    <source>
        <dbReference type="Proteomes" id="UP000800092"/>
    </source>
</evidence>
<dbReference type="AlphaFoldDB" id="A0A6A6HBT6"/>
<sequence length="343" mass="38243">MHHLVLDPSKAEAPLRDETSLSELPQTLPSAKETKAKPGIGLAGDENASIFFVGTATTIFEWAGIRIMTDPNFLHSGDHVHLGPGVTGTRVTNPAVDFHQLPRIDLVLLSHYHADHFDQEVEAKLRRTLPIITTPHAKKHLQSKGEQESFQNVYDLDFFDSMMVDIVAQQQGSHRGVPSIKVTGMPGKHIPPGPLSVANDLLQAVPPTNGWMVELGYIDTRGDDKSFKSGYRIYISGDTLMHDELKEIPERYKDQNIDLMLIHLGGTTIPSPSVPLLMVTMDAKQGIELVQLINPDVTIPIHYDDYDVFLSPLKDFKKAVEEAGLSHKVVYLDRSDQYRFRVD</sequence>
<feature type="domain" description="Metallo-beta-lactamase" evidence="2">
    <location>
        <begin position="89"/>
        <end position="303"/>
    </location>
</feature>
<evidence type="ECO:0000259" key="2">
    <source>
        <dbReference type="Pfam" id="PF12706"/>
    </source>
</evidence>
<dbReference type="Proteomes" id="UP000800092">
    <property type="component" value="Unassembled WGS sequence"/>
</dbReference>
<keyword evidence="4" id="KW-1185">Reference proteome</keyword>
<reference evidence="3" key="1">
    <citation type="journal article" date="2020" name="Stud. Mycol.">
        <title>101 Dothideomycetes genomes: a test case for predicting lifestyles and emergence of pathogens.</title>
        <authorList>
            <person name="Haridas S."/>
            <person name="Albert R."/>
            <person name="Binder M."/>
            <person name="Bloem J."/>
            <person name="Labutti K."/>
            <person name="Salamov A."/>
            <person name="Andreopoulos B."/>
            <person name="Baker S."/>
            <person name="Barry K."/>
            <person name="Bills G."/>
            <person name="Bluhm B."/>
            <person name="Cannon C."/>
            <person name="Castanera R."/>
            <person name="Culley D."/>
            <person name="Daum C."/>
            <person name="Ezra D."/>
            <person name="Gonzalez J."/>
            <person name="Henrissat B."/>
            <person name="Kuo A."/>
            <person name="Liang C."/>
            <person name="Lipzen A."/>
            <person name="Lutzoni F."/>
            <person name="Magnuson J."/>
            <person name="Mondo S."/>
            <person name="Nolan M."/>
            <person name="Ohm R."/>
            <person name="Pangilinan J."/>
            <person name="Park H.-J."/>
            <person name="Ramirez L."/>
            <person name="Alfaro M."/>
            <person name="Sun H."/>
            <person name="Tritt A."/>
            <person name="Yoshinaga Y."/>
            <person name="Zwiers L.-H."/>
            <person name="Turgeon B."/>
            <person name="Goodwin S."/>
            <person name="Spatafora J."/>
            <person name="Crous P."/>
            <person name="Grigoriev I."/>
        </authorList>
    </citation>
    <scope>NUCLEOTIDE SEQUENCE</scope>
    <source>
        <strain evidence="3">Tuck. ex Michener</strain>
    </source>
</reference>
<dbReference type="InterPro" id="IPR050114">
    <property type="entry name" value="UPF0173_UPF0282_UlaG_hydrolase"/>
</dbReference>
<dbReference type="InterPro" id="IPR001279">
    <property type="entry name" value="Metallo-B-lactamas"/>
</dbReference>
<accession>A0A6A6HBT6</accession>
<proteinExistence type="predicted"/>
<dbReference type="EMBL" id="ML991795">
    <property type="protein sequence ID" value="KAF2234943.1"/>
    <property type="molecule type" value="Genomic_DNA"/>
</dbReference>
<dbReference type="SUPFAM" id="SSF56281">
    <property type="entry name" value="Metallo-hydrolase/oxidoreductase"/>
    <property type="match status" value="1"/>
</dbReference>
<keyword evidence="3" id="KW-0378">Hydrolase</keyword>
<protein>
    <submittedName>
        <fullName evidence="3">Metallo-hydrolase/oxidoreductase</fullName>
    </submittedName>
</protein>
<dbReference type="PANTHER" id="PTHR43546">
    <property type="entry name" value="UPF0173 METAL-DEPENDENT HYDROLASE MJ1163-RELATED"/>
    <property type="match status" value="1"/>
</dbReference>
<name>A0A6A6HBT6_VIRVR</name>
<dbReference type="GO" id="GO:0016787">
    <property type="term" value="F:hydrolase activity"/>
    <property type="evidence" value="ECO:0007669"/>
    <property type="project" value="UniProtKB-KW"/>
</dbReference>
<dbReference type="OrthoDB" id="332863at2759"/>
<dbReference type="Gene3D" id="3.60.15.10">
    <property type="entry name" value="Ribonuclease Z/Hydroxyacylglutathione hydrolase-like"/>
    <property type="match status" value="1"/>
</dbReference>
<gene>
    <name evidence="3" type="ORF">EV356DRAFT_445854</name>
</gene>
<evidence type="ECO:0000313" key="3">
    <source>
        <dbReference type="EMBL" id="KAF2234943.1"/>
    </source>
</evidence>
<evidence type="ECO:0000256" key="1">
    <source>
        <dbReference type="SAM" id="MobiDB-lite"/>
    </source>
</evidence>
<dbReference type="InterPro" id="IPR036866">
    <property type="entry name" value="RibonucZ/Hydroxyglut_hydro"/>
</dbReference>